<comment type="caution">
    <text evidence="2">The sequence shown here is derived from an EMBL/GenBank/DDBJ whole genome shotgun (WGS) entry which is preliminary data.</text>
</comment>
<dbReference type="AlphaFoldDB" id="A0AAE1EKW6"/>
<reference evidence="2" key="1">
    <citation type="submission" date="2023-10" db="EMBL/GenBank/DDBJ databases">
        <title>Genome assemblies of two species of porcelain crab, Petrolisthes cinctipes and Petrolisthes manimaculis (Anomura: Porcellanidae).</title>
        <authorList>
            <person name="Angst P."/>
        </authorList>
    </citation>
    <scope>NUCLEOTIDE SEQUENCE</scope>
    <source>
        <strain evidence="2">PB745_01</strain>
        <tissue evidence="2">Gill</tissue>
    </source>
</reference>
<name>A0AAE1EKW6_PETCI</name>
<gene>
    <name evidence="2" type="ORF">Pcinc_037530</name>
</gene>
<organism evidence="2 3">
    <name type="scientific">Petrolisthes cinctipes</name>
    <name type="common">Flat porcelain crab</name>
    <dbReference type="NCBI Taxonomy" id="88211"/>
    <lineage>
        <taxon>Eukaryota</taxon>
        <taxon>Metazoa</taxon>
        <taxon>Ecdysozoa</taxon>
        <taxon>Arthropoda</taxon>
        <taxon>Crustacea</taxon>
        <taxon>Multicrustacea</taxon>
        <taxon>Malacostraca</taxon>
        <taxon>Eumalacostraca</taxon>
        <taxon>Eucarida</taxon>
        <taxon>Decapoda</taxon>
        <taxon>Pleocyemata</taxon>
        <taxon>Anomura</taxon>
        <taxon>Galatheoidea</taxon>
        <taxon>Porcellanidae</taxon>
        <taxon>Petrolisthes</taxon>
    </lineage>
</organism>
<evidence type="ECO:0000256" key="1">
    <source>
        <dbReference type="SAM" id="MobiDB-lite"/>
    </source>
</evidence>
<evidence type="ECO:0000313" key="2">
    <source>
        <dbReference type="EMBL" id="KAK3856107.1"/>
    </source>
</evidence>
<proteinExistence type="predicted"/>
<accession>A0AAE1EKW6</accession>
<dbReference type="EMBL" id="JAWQEG010005980">
    <property type="protein sequence ID" value="KAK3856107.1"/>
    <property type="molecule type" value="Genomic_DNA"/>
</dbReference>
<feature type="region of interest" description="Disordered" evidence="1">
    <location>
        <begin position="63"/>
        <end position="115"/>
    </location>
</feature>
<protein>
    <submittedName>
        <fullName evidence="2">Uncharacterized protein</fullName>
    </submittedName>
</protein>
<keyword evidence="3" id="KW-1185">Reference proteome</keyword>
<feature type="region of interest" description="Disordered" evidence="1">
    <location>
        <begin position="1"/>
        <end position="35"/>
    </location>
</feature>
<dbReference type="Proteomes" id="UP001286313">
    <property type="component" value="Unassembled WGS sequence"/>
</dbReference>
<evidence type="ECO:0000313" key="3">
    <source>
        <dbReference type="Proteomes" id="UP001286313"/>
    </source>
</evidence>
<sequence>MKKQQKKQLSACLEEQAGGMQATKTPTEPRSKRVGGRGSILGEAACYVCVCLSVLRAELSVGGVQRNPGGEKIKSYDRSSLSDLEVRKGNTYPGHRTKKGLRHSEGLRQPSDALL</sequence>